<sequence length="208" mass="23329">MSGFRKLPTWWLREGQGMKRFKGGGEAGTSIAALKCLLAITLESDVENREARISYSALMDLTGLSRPMIARGVKRLEGEGIVEVRRSGHVNVYRIGFSVGDAKWAKVPRARVKKALVDIPNKGEAALAALKIYIELLSMRWNDTREVNVSYDNLRDRVGVQRHRIRPGLDILFSRVLIHVKQVEEEAYLVPGQARNVYSIAGDLRMPS</sequence>
<dbReference type="Proteomes" id="UP000217771">
    <property type="component" value="Unassembled WGS sequence"/>
</dbReference>
<dbReference type="InterPro" id="IPR036388">
    <property type="entry name" value="WH-like_DNA-bd_sf"/>
</dbReference>
<comment type="caution">
    <text evidence="1">The sequence shown here is derived from an EMBL/GenBank/DDBJ whole genome shotgun (WGS) entry which is preliminary data.</text>
</comment>
<dbReference type="SUPFAM" id="SSF46785">
    <property type="entry name" value="Winged helix' DNA-binding domain"/>
    <property type="match status" value="1"/>
</dbReference>
<proteinExistence type="predicted"/>
<dbReference type="InterPro" id="IPR036390">
    <property type="entry name" value="WH_DNA-bd_sf"/>
</dbReference>
<accession>A0A2A2ENZ0</accession>
<dbReference type="Pfam" id="PF13412">
    <property type="entry name" value="HTH_24"/>
    <property type="match status" value="1"/>
</dbReference>
<dbReference type="AlphaFoldDB" id="A0A2A2ENZ0"/>
<evidence type="ECO:0000313" key="1">
    <source>
        <dbReference type="EMBL" id="PAU74077.1"/>
    </source>
</evidence>
<organism evidence="1 2">
    <name type="scientific">Halomonas salipaludis</name>
    <dbReference type="NCBI Taxonomy" id="2032625"/>
    <lineage>
        <taxon>Bacteria</taxon>
        <taxon>Pseudomonadati</taxon>
        <taxon>Pseudomonadota</taxon>
        <taxon>Gammaproteobacteria</taxon>
        <taxon>Oceanospirillales</taxon>
        <taxon>Halomonadaceae</taxon>
        <taxon>Halomonas</taxon>
    </lineage>
</organism>
<reference evidence="1 2" key="1">
    <citation type="submission" date="2017-08" db="EMBL/GenBank/DDBJ databases">
        <title>Halomonas alkalisoli sp. nov., isolated from saline alkaline soil.</title>
        <authorList>
            <person name="Wang D."/>
            <person name="Zhang G."/>
        </authorList>
    </citation>
    <scope>NUCLEOTIDE SEQUENCE [LARGE SCALE GENOMIC DNA]</scope>
    <source>
        <strain evidence="1 2">WRN001</strain>
    </source>
</reference>
<dbReference type="EMBL" id="NSKB01000016">
    <property type="protein sequence ID" value="PAU74077.1"/>
    <property type="molecule type" value="Genomic_DNA"/>
</dbReference>
<gene>
    <name evidence="1" type="ORF">CK498_24560</name>
</gene>
<dbReference type="Gene3D" id="1.10.10.10">
    <property type="entry name" value="Winged helix-like DNA-binding domain superfamily/Winged helix DNA-binding domain"/>
    <property type="match status" value="1"/>
</dbReference>
<name>A0A2A2ENZ0_9GAMM</name>
<protein>
    <submittedName>
        <fullName evidence="1">Replication protein</fullName>
    </submittedName>
</protein>
<evidence type="ECO:0000313" key="2">
    <source>
        <dbReference type="Proteomes" id="UP000217771"/>
    </source>
</evidence>
<keyword evidence="2" id="KW-1185">Reference proteome</keyword>